<dbReference type="GeneTree" id="ENSGT01000000214792"/>
<sequence length="123" mass="14006">DHMSSCYAYNNYKPPNQRTWEEAREDCRRKNSDLTVVSNQTEKDHVNTQSPSEEGINGYWIGLRAVEGTWKWIDGSNLTDQTWIQQQAATDGYCVTSLNGRGWNTAICGDKNAWICEKKALSV</sequence>
<dbReference type="PROSITE" id="PS50041">
    <property type="entry name" value="C_TYPE_LECTIN_2"/>
    <property type="match status" value="1"/>
</dbReference>
<protein>
    <recommendedName>
        <fullName evidence="3">C-type lectin domain-containing protein</fullName>
    </recommendedName>
</protein>
<dbReference type="SUPFAM" id="SSF56436">
    <property type="entry name" value="C-type lectin-like"/>
    <property type="match status" value="1"/>
</dbReference>
<dbReference type="GO" id="GO:0038023">
    <property type="term" value="F:signaling receptor activity"/>
    <property type="evidence" value="ECO:0007669"/>
    <property type="project" value="TreeGrafter"/>
</dbReference>
<keyword evidence="5" id="KW-1185">Reference proteome</keyword>
<evidence type="ECO:0000313" key="5">
    <source>
        <dbReference type="Proteomes" id="UP000028760"/>
    </source>
</evidence>
<name>A0A096MCL5_POEFO</name>
<keyword evidence="1" id="KW-0472">Membrane</keyword>
<keyword evidence="2" id="KW-1015">Disulfide bond</keyword>
<dbReference type="GO" id="GO:0005886">
    <property type="term" value="C:plasma membrane"/>
    <property type="evidence" value="ECO:0007669"/>
    <property type="project" value="TreeGrafter"/>
</dbReference>
<dbReference type="AlphaFoldDB" id="A0A096MCL5"/>
<evidence type="ECO:0000259" key="3">
    <source>
        <dbReference type="PROSITE" id="PS50041"/>
    </source>
</evidence>
<reference evidence="5" key="1">
    <citation type="submission" date="2013-10" db="EMBL/GenBank/DDBJ databases">
        <authorList>
            <person name="Schartl M."/>
            <person name="Warren W."/>
        </authorList>
    </citation>
    <scope>NUCLEOTIDE SEQUENCE [LARGE SCALE GENOMIC DNA]</scope>
    <source>
        <strain evidence="5">female</strain>
    </source>
</reference>
<dbReference type="PANTHER" id="PTHR46784:SF1">
    <property type="entry name" value="KILLER CELL LECTIN-LIKE RECEPTOR SUBFAMILY B MEMBER 1"/>
    <property type="match status" value="1"/>
</dbReference>
<accession>A0A096MCL5</accession>
<dbReference type="GO" id="GO:0009986">
    <property type="term" value="C:cell surface"/>
    <property type="evidence" value="ECO:0007669"/>
    <property type="project" value="TreeGrafter"/>
</dbReference>
<feature type="domain" description="C-type lectin" evidence="3">
    <location>
        <begin position="2"/>
        <end position="117"/>
    </location>
</feature>
<dbReference type="InterPro" id="IPR051527">
    <property type="entry name" value="KLR_subfamily_B"/>
</dbReference>
<dbReference type="PANTHER" id="PTHR46784">
    <property type="entry name" value="KILLER CELL LECTIN-LIKE RECEPTOR SUBFAMILY B MEMBER 1"/>
    <property type="match status" value="1"/>
</dbReference>
<evidence type="ECO:0000313" key="4">
    <source>
        <dbReference type="Ensembl" id="ENSPFOP00000029156.1"/>
    </source>
</evidence>
<proteinExistence type="predicted"/>
<dbReference type="InterPro" id="IPR016187">
    <property type="entry name" value="CTDL_fold"/>
</dbReference>
<dbReference type="GO" id="GO:0042269">
    <property type="term" value="P:regulation of natural killer cell mediated cytotoxicity"/>
    <property type="evidence" value="ECO:0007669"/>
    <property type="project" value="TreeGrafter"/>
</dbReference>
<dbReference type="Ensembl" id="ENSPFOT00000023698.1">
    <property type="protein sequence ID" value="ENSPFOP00000029156.1"/>
    <property type="gene ID" value="ENSPFOG00000022093.1"/>
</dbReference>
<reference evidence="4" key="3">
    <citation type="submission" date="2025-09" db="UniProtKB">
        <authorList>
            <consortium name="Ensembl"/>
        </authorList>
    </citation>
    <scope>IDENTIFICATION</scope>
</reference>
<dbReference type="InterPro" id="IPR001304">
    <property type="entry name" value="C-type_lectin-like"/>
</dbReference>
<dbReference type="SMART" id="SM00034">
    <property type="entry name" value="CLECT"/>
    <property type="match status" value="1"/>
</dbReference>
<organism evidence="4 5">
    <name type="scientific">Poecilia formosa</name>
    <name type="common">Amazon molly</name>
    <name type="synonym">Limia formosa</name>
    <dbReference type="NCBI Taxonomy" id="48698"/>
    <lineage>
        <taxon>Eukaryota</taxon>
        <taxon>Metazoa</taxon>
        <taxon>Chordata</taxon>
        <taxon>Craniata</taxon>
        <taxon>Vertebrata</taxon>
        <taxon>Euteleostomi</taxon>
        <taxon>Actinopterygii</taxon>
        <taxon>Neopterygii</taxon>
        <taxon>Teleostei</taxon>
        <taxon>Neoteleostei</taxon>
        <taxon>Acanthomorphata</taxon>
        <taxon>Ovalentaria</taxon>
        <taxon>Atherinomorphae</taxon>
        <taxon>Cyprinodontiformes</taxon>
        <taxon>Poeciliidae</taxon>
        <taxon>Poeciliinae</taxon>
        <taxon>Poecilia</taxon>
    </lineage>
</organism>
<keyword evidence="1" id="KW-1133">Transmembrane helix</keyword>
<evidence type="ECO:0000256" key="2">
    <source>
        <dbReference type="ARBA" id="ARBA00023157"/>
    </source>
</evidence>
<dbReference type="Gene3D" id="3.10.100.10">
    <property type="entry name" value="Mannose-Binding Protein A, subunit A"/>
    <property type="match status" value="1"/>
</dbReference>
<dbReference type="Proteomes" id="UP000028760">
    <property type="component" value="Unassembled WGS sequence"/>
</dbReference>
<reference evidence="4" key="2">
    <citation type="submission" date="2025-08" db="UniProtKB">
        <authorList>
            <consortium name="Ensembl"/>
        </authorList>
    </citation>
    <scope>IDENTIFICATION</scope>
</reference>
<dbReference type="Pfam" id="PF00059">
    <property type="entry name" value="Lectin_C"/>
    <property type="match status" value="1"/>
</dbReference>
<evidence type="ECO:0000256" key="1">
    <source>
        <dbReference type="ARBA" id="ARBA00022989"/>
    </source>
</evidence>
<dbReference type="InterPro" id="IPR016186">
    <property type="entry name" value="C-type_lectin-like/link_sf"/>
</dbReference>
<dbReference type="OMA" id="IMEACST"/>
<dbReference type="STRING" id="48698.ENSPFOP00000029156"/>
<dbReference type="EMBL" id="AYCK01029802">
    <property type="status" value="NOT_ANNOTATED_CDS"/>
    <property type="molecule type" value="Genomic_DNA"/>
</dbReference>
<keyword evidence="1" id="KW-0812">Transmembrane</keyword>